<dbReference type="SUPFAM" id="SSF103642">
    <property type="entry name" value="Sec-C motif"/>
    <property type="match status" value="1"/>
</dbReference>
<dbReference type="RefSeq" id="WP_181918058.1">
    <property type="nucleotide sequence ID" value="NZ_QRDZ01000035.1"/>
</dbReference>
<reference evidence="1 2" key="1">
    <citation type="submission" date="2018-07" db="EMBL/GenBank/DDBJ databases">
        <title>Genomic Encyclopedia of Type Strains, Phase III (KMG-III): the genomes of soil and plant-associated and newly described type strains.</title>
        <authorList>
            <person name="Whitman W."/>
        </authorList>
    </citation>
    <scope>NUCLEOTIDE SEQUENCE [LARGE SCALE GENOMIC DNA]</scope>
    <source>
        <strain evidence="1 2">CECT 7287</strain>
    </source>
</reference>
<evidence type="ECO:0000313" key="1">
    <source>
        <dbReference type="EMBL" id="RED57918.1"/>
    </source>
</evidence>
<dbReference type="Pfam" id="PF02810">
    <property type="entry name" value="SEC-C"/>
    <property type="match status" value="1"/>
</dbReference>
<dbReference type="InterPro" id="IPR004027">
    <property type="entry name" value="SEC_C_motif"/>
</dbReference>
<comment type="caution">
    <text evidence="1">The sequence shown here is derived from an EMBL/GenBank/DDBJ whole genome shotgun (WGS) entry which is preliminary data.</text>
</comment>
<protein>
    <submittedName>
        <fullName evidence="1">SEC-C motif-containing protein</fullName>
    </submittedName>
</protein>
<dbReference type="Proteomes" id="UP000256977">
    <property type="component" value="Unassembled WGS sequence"/>
</dbReference>
<proteinExistence type="predicted"/>
<accession>A0A3D9I814</accession>
<name>A0A3D9I814_9BACL</name>
<dbReference type="EMBL" id="QRDZ01000035">
    <property type="protein sequence ID" value="RED57918.1"/>
    <property type="molecule type" value="Genomic_DNA"/>
</dbReference>
<dbReference type="Gene3D" id="3.10.450.50">
    <property type="match status" value="1"/>
</dbReference>
<dbReference type="AlphaFoldDB" id="A0A3D9I814"/>
<sequence length="456" mass="52862">MVGRNDPCPCGSGKKYKQCCLSKQSEDQAEQAKARAFFDQKFKLTTDLYSFLAQKNGGEWAFDSQKIKSFDSDLGSIREGAGNVWAFFFREYDNGKHGIDWFVEERGKRYSMQEQEMLERWRTMKISCFQLVDMYEKGTIIEDIWSGERYRMPYCETMGKLPPWSVAVGMIEPYFEGWCIHGSFIWSHPIVKSEVMARVQQLQEETVQASGRKLPLTDIIAANYPEIISMCHRINHSNDGSVKNPKDMREYIYVTREYTCEDPEMLADMLLDKEDGYILSPGTDPAADKIVICRAEKLDHILNSIPVDRRERIRLNEIQLSTDLGNITMHKQNVTVSGWENSELLATLDLLESKWALTVGLTRIDERREAHQYPQEVIINRFNIVTDKKLSQQEVFAYSCLPQLLQTIQKEQKKYPMKSIEMLVRKKEYEQYRVNPNMSALNLLRIALGLPESPFA</sequence>
<evidence type="ECO:0000313" key="2">
    <source>
        <dbReference type="Proteomes" id="UP000256977"/>
    </source>
</evidence>
<keyword evidence="2" id="KW-1185">Reference proteome</keyword>
<organism evidence="1 2">
    <name type="scientific">Cohnella phaseoli</name>
    <dbReference type="NCBI Taxonomy" id="456490"/>
    <lineage>
        <taxon>Bacteria</taxon>
        <taxon>Bacillati</taxon>
        <taxon>Bacillota</taxon>
        <taxon>Bacilli</taxon>
        <taxon>Bacillales</taxon>
        <taxon>Paenibacillaceae</taxon>
        <taxon>Cohnella</taxon>
    </lineage>
</organism>
<gene>
    <name evidence="1" type="ORF">DFP98_13513</name>
</gene>